<reference evidence="1" key="2">
    <citation type="journal article" date="2015" name="Fish Shellfish Immunol.">
        <title>Early steps in the European eel (Anguilla anguilla)-Vibrio vulnificus interaction in the gills: Role of the RtxA13 toxin.</title>
        <authorList>
            <person name="Callol A."/>
            <person name="Pajuelo D."/>
            <person name="Ebbesson L."/>
            <person name="Teles M."/>
            <person name="MacKenzie S."/>
            <person name="Amaro C."/>
        </authorList>
    </citation>
    <scope>NUCLEOTIDE SEQUENCE</scope>
</reference>
<name>A0A0E9VED9_ANGAN</name>
<evidence type="ECO:0000313" key="1">
    <source>
        <dbReference type="EMBL" id="JAH75573.1"/>
    </source>
</evidence>
<sequence length="24" mass="2858">MKAIIFHFSTELHFTFVQITSSSW</sequence>
<dbReference type="EMBL" id="GBXM01033004">
    <property type="protein sequence ID" value="JAH75573.1"/>
    <property type="molecule type" value="Transcribed_RNA"/>
</dbReference>
<dbReference type="AlphaFoldDB" id="A0A0E9VED9"/>
<accession>A0A0E9VED9</accession>
<proteinExistence type="predicted"/>
<organism evidence="1">
    <name type="scientific">Anguilla anguilla</name>
    <name type="common">European freshwater eel</name>
    <name type="synonym">Muraena anguilla</name>
    <dbReference type="NCBI Taxonomy" id="7936"/>
    <lineage>
        <taxon>Eukaryota</taxon>
        <taxon>Metazoa</taxon>
        <taxon>Chordata</taxon>
        <taxon>Craniata</taxon>
        <taxon>Vertebrata</taxon>
        <taxon>Euteleostomi</taxon>
        <taxon>Actinopterygii</taxon>
        <taxon>Neopterygii</taxon>
        <taxon>Teleostei</taxon>
        <taxon>Anguilliformes</taxon>
        <taxon>Anguillidae</taxon>
        <taxon>Anguilla</taxon>
    </lineage>
</organism>
<reference evidence="1" key="1">
    <citation type="submission" date="2014-11" db="EMBL/GenBank/DDBJ databases">
        <authorList>
            <person name="Amaro Gonzalez C."/>
        </authorList>
    </citation>
    <scope>NUCLEOTIDE SEQUENCE</scope>
</reference>
<protein>
    <submittedName>
        <fullName evidence="1">Uncharacterized protein</fullName>
    </submittedName>
</protein>